<dbReference type="EMBL" id="CP031742">
    <property type="protein sequence ID" value="AXQ56146.1"/>
    <property type="molecule type" value="Genomic_DNA"/>
</dbReference>
<evidence type="ECO:0000313" key="2">
    <source>
        <dbReference type="EMBL" id="AXQ56146.1"/>
    </source>
</evidence>
<feature type="compositionally biased region" description="Polar residues" evidence="1">
    <location>
        <begin position="16"/>
        <end position="28"/>
    </location>
</feature>
<evidence type="ECO:0000313" key="3">
    <source>
        <dbReference type="Proteomes" id="UP000259636"/>
    </source>
</evidence>
<feature type="region of interest" description="Disordered" evidence="1">
    <location>
        <begin position="73"/>
        <end position="139"/>
    </location>
</feature>
<reference evidence="2 3" key="1">
    <citation type="submission" date="2018-08" db="EMBL/GenBank/DDBJ databases">
        <authorList>
            <person name="Ferrada E.E."/>
            <person name="Latorre B.A."/>
        </authorList>
    </citation>
    <scope>NUCLEOTIDE SEQUENCE [LARGE SCALE GENOMIC DNA]</scope>
    <source>
        <strain evidence="2 3">VK-A60T</strain>
    </source>
</reference>
<name>A0A385DCR4_9ACTN</name>
<sequence>MTTRCPFSDPQDPVSRVSNIRGQGPGTSSQTAWCGVSWSMAASCAVCCGGTPTRPHPTVSYAANRRRVDEAVTHTGPLHSNHGLRSRWSQRSMGGGLSFPHPPAGRRRRDGRAGTGRGAPAANCTHGRLEATDPAPCSL</sequence>
<organism evidence="2 3">
    <name type="scientific">Streptomyces koyangensis</name>
    <dbReference type="NCBI Taxonomy" id="188770"/>
    <lineage>
        <taxon>Bacteria</taxon>
        <taxon>Bacillati</taxon>
        <taxon>Actinomycetota</taxon>
        <taxon>Actinomycetes</taxon>
        <taxon>Kitasatosporales</taxon>
        <taxon>Streptomycetaceae</taxon>
        <taxon>Streptomyces</taxon>
        <taxon>Streptomyces aurantiacus group</taxon>
    </lineage>
</organism>
<evidence type="ECO:0000256" key="1">
    <source>
        <dbReference type="SAM" id="MobiDB-lite"/>
    </source>
</evidence>
<dbReference type="Proteomes" id="UP000259636">
    <property type="component" value="Chromosome"/>
</dbReference>
<dbReference type="AlphaFoldDB" id="A0A385DCR4"/>
<dbReference type="KEGG" id="sky:D0C37_17050"/>
<accession>A0A385DCR4</accession>
<gene>
    <name evidence="2" type="ORF">D0C37_17050</name>
</gene>
<proteinExistence type="predicted"/>
<feature type="region of interest" description="Disordered" evidence="1">
    <location>
        <begin position="1"/>
        <end position="28"/>
    </location>
</feature>
<protein>
    <submittedName>
        <fullName evidence="2">Uncharacterized protein</fullName>
    </submittedName>
</protein>